<feature type="compositionally biased region" description="Acidic residues" evidence="1">
    <location>
        <begin position="214"/>
        <end position="227"/>
    </location>
</feature>
<protein>
    <recommendedName>
        <fullName evidence="2">HAT C-terminal dimerisation domain-containing protein</fullName>
    </recommendedName>
</protein>
<dbReference type="InterPro" id="IPR012337">
    <property type="entry name" value="RNaseH-like_sf"/>
</dbReference>
<accession>A0ABM4UQK4</accession>
<evidence type="ECO:0000313" key="3">
    <source>
        <dbReference type="Proteomes" id="UP001652660"/>
    </source>
</evidence>
<evidence type="ECO:0000256" key="1">
    <source>
        <dbReference type="SAM" id="MobiDB-lite"/>
    </source>
</evidence>
<dbReference type="GeneID" id="140008629"/>
<dbReference type="Proteomes" id="UP001652660">
    <property type="component" value="Chromosome 6c"/>
</dbReference>
<keyword evidence="3" id="KW-1185">Reference proteome</keyword>
<proteinExistence type="predicted"/>
<evidence type="ECO:0000259" key="2">
    <source>
        <dbReference type="Pfam" id="PF05699"/>
    </source>
</evidence>
<feature type="region of interest" description="Disordered" evidence="1">
    <location>
        <begin position="207"/>
        <end position="227"/>
    </location>
</feature>
<dbReference type="RefSeq" id="XP_071909561.1">
    <property type="nucleotide sequence ID" value="XM_072053460.1"/>
</dbReference>
<gene>
    <name evidence="4" type="primary">LOC140008629</name>
</gene>
<dbReference type="PANTHER" id="PTHR32166:SF121">
    <property type="entry name" value="DUF659 DOMAIN-CONTAINING PROTEIN"/>
    <property type="match status" value="1"/>
</dbReference>
<dbReference type="PANTHER" id="PTHR32166">
    <property type="entry name" value="OSJNBA0013A04.12 PROTEIN"/>
    <property type="match status" value="1"/>
</dbReference>
<evidence type="ECO:0000313" key="4">
    <source>
        <dbReference type="RefSeq" id="XP_071909561.1"/>
    </source>
</evidence>
<organism evidence="3 4">
    <name type="scientific">Coffea arabica</name>
    <name type="common">Arabian coffee</name>
    <dbReference type="NCBI Taxonomy" id="13443"/>
    <lineage>
        <taxon>Eukaryota</taxon>
        <taxon>Viridiplantae</taxon>
        <taxon>Streptophyta</taxon>
        <taxon>Embryophyta</taxon>
        <taxon>Tracheophyta</taxon>
        <taxon>Spermatophyta</taxon>
        <taxon>Magnoliopsida</taxon>
        <taxon>eudicotyledons</taxon>
        <taxon>Gunneridae</taxon>
        <taxon>Pentapetalae</taxon>
        <taxon>asterids</taxon>
        <taxon>lamiids</taxon>
        <taxon>Gentianales</taxon>
        <taxon>Rubiaceae</taxon>
        <taxon>Ixoroideae</taxon>
        <taxon>Gardenieae complex</taxon>
        <taxon>Bertiereae - Coffeeae clade</taxon>
        <taxon>Coffeeae</taxon>
        <taxon>Coffea</taxon>
    </lineage>
</organism>
<dbReference type="SUPFAM" id="SSF53098">
    <property type="entry name" value="Ribonuclease H-like"/>
    <property type="match status" value="1"/>
</dbReference>
<sequence>MVQHCSKHWFQTAPFIQFTFVILSQPHKATNAQTATAPFLISPWLHFTFSLSQFLHSFNFQLIYFFFLHHPSTSKYPQQDQHTIIFRRDSKALHLENWWKLYGCDAPNLQKLAIRILSQTASSSGCERNWSVFERIHTKKRNRLEHQRLNDLVYVHYNLRLQHRFDHRKRSYDPIDYESIDKTEFWVIEEEQDGELNCDELEEELEELPKDDSQLVEDDESEVGEDNDIDLEAFQRRRLLDGDEDNDWLN</sequence>
<feature type="domain" description="HAT C-terminal dimerisation" evidence="2">
    <location>
        <begin position="85"/>
        <end position="159"/>
    </location>
</feature>
<reference evidence="4" key="1">
    <citation type="submission" date="2025-08" db="UniProtKB">
        <authorList>
            <consortium name="RefSeq"/>
        </authorList>
    </citation>
    <scope>IDENTIFICATION</scope>
    <source>
        <tissue evidence="4">Leaves</tissue>
    </source>
</reference>
<name>A0ABM4UQK4_COFAR</name>
<dbReference type="InterPro" id="IPR008906">
    <property type="entry name" value="HATC_C_dom"/>
</dbReference>
<dbReference type="Pfam" id="PF05699">
    <property type="entry name" value="Dimer_Tnp_hAT"/>
    <property type="match status" value="1"/>
</dbReference>